<dbReference type="OrthoDB" id="67700at2759"/>
<dbReference type="KEGG" id="aaf:AURANDRAFT_7645"/>
<dbReference type="SUPFAM" id="SSF49562">
    <property type="entry name" value="C2 domain (Calcium/lipid-binding domain, CaLB)"/>
    <property type="match status" value="1"/>
</dbReference>
<feature type="non-terminal residue" evidence="4">
    <location>
        <position position="1"/>
    </location>
</feature>
<dbReference type="eggNOG" id="KOG1030">
    <property type="taxonomic scope" value="Eukaryota"/>
</dbReference>
<keyword evidence="1" id="KW-0479">Metal-binding</keyword>
<dbReference type="PANTHER" id="PTHR45911">
    <property type="entry name" value="C2 DOMAIN-CONTAINING PROTEIN"/>
    <property type="match status" value="1"/>
</dbReference>
<dbReference type="EMBL" id="GL833122">
    <property type="protein sequence ID" value="EGB11313.1"/>
    <property type="molecule type" value="Genomic_DNA"/>
</dbReference>
<dbReference type="PANTHER" id="PTHR45911:SF4">
    <property type="entry name" value="MULTIPLE C2 AND TRANSMEMBRANE DOMAIN-CONTAINING PROTEIN"/>
    <property type="match status" value="1"/>
</dbReference>
<evidence type="ECO:0000313" key="5">
    <source>
        <dbReference type="Proteomes" id="UP000002729"/>
    </source>
</evidence>
<feature type="domain" description="C2" evidence="3">
    <location>
        <begin position="1"/>
        <end position="84"/>
    </location>
</feature>
<evidence type="ECO:0000259" key="3">
    <source>
        <dbReference type="PROSITE" id="PS50004"/>
    </source>
</evidence>
<dbReference type="PROSITE" id="PS50004">
    <property type="entry name" value="C2"/>
    <property type="match status" value="1"/>
</dbReference>
<dbReference type="InterPro" id="IPR000008">
    <property type="entry name" value="C2_dom"/>
</dbReference>
<name>F0Y125_AURAN</name>
<dbReference type="AlphaFoldDB" id="F0Y125"/>
<dbReference type="CDD" id="cd00030">
    <property type="entry name" value="C2"/>
    <property type="match status" value="1"/>
</dbReference>
<reference evidence="4 5" key="1">
    <citation type="journal article" date="2011" name="Proc. Natl. Acad. Sci. U.S.A.">
        <title>Niche of harmful alga Aureococcus anophagefferens revealed through ecogenomics.</title>
        <authorList>
            <person name="Gobler C.J."/>
            <person name="Berry D.L."/>
            <person name="Dyhrman S.T."/>
            <person name="Wilhelm S.W."/>
            <person name="Salamov A."/>
            <person name="Lobanov A.V."/>
            <person name="Zhang Y."/>
            <person name="Collier J.L."/>
            <person name="Wurch L.L."/>
            <person name="Kustka A.B."/>
            <person name="Dill B.D."/>
            <person name="Shah M."/>
            <person name="VerBerkmoes N.C."/>
            <person name="Kuo A."/>
            <person name="Terry A."/>
            <person name="Pangilinan J."/>
            <person name="Lindquist E.A."/>
            <person name="Lucas S."/>
            <person name="Paulsen I.T."/>
            <person name="Hattenrath-Lehmann T.K."/>
            <person name="Talmage S.C."/>
            <person name="Walker E.A."/>
            <person name="Koch F."/>
            <person name="Burson A.M."/>
            <person name="Marcoval M.A."/>
            <person name="Tang Y.Z."/>
            <person name="Lecleir G.R."/>
            <person name="Coyne K.J."/>
            <person name="Berg G.M."/>
            <person name="Bertrand E.M."/>
            <person name="Saito M.A."/>
            <person name="Gladyshev V.N."/>
            <person name="Grigoriev I.V."/>
        </authorList>
    </citation>
    <scope>NUCLEOTIDE SEQUENCE [LARGE SCALE GENOMIC DNA]</scope>
    <source>
        <strain evidence="5">CCMP 1984</strain>
    </source>
</reference>
<dbReference type="PRINTS" id="PR00360">
    <property type="entry name" value="C2DOMAIN"/>
</dbReference>
<protein>
    <recommendedName>
        <fullName evidence="3">C2 domain-containing protein</fullName>
    </recommendedName>
</protein>
<accession>F0Y125</accession>
<gene>
    <name evidence="4" type="ORF">AURANDRAFT_7645</name>
</gene>
<dbReference type="InterPro" id="IPR035892">
    <property type="entry name" value="C2_domain_sf"/>
</dbReference>
<evidence type="ECO:0000256" key="1">
    <source>
        <dbReference type="ARBA" id="ARBA00022723"/>
    </source>
</evidence>
<dbReference type="Pfam" id="PF00168">
    <property type="entry name" value="C2"/>
    <property type="match status" value="1"/>
</dbReference>
<dbReference type="InParanoid" id="F0Y125"/>
<dbReference type="GO" id="GO:0016020">
    <property type="term" value="C:membrane"/>
    <property type="evidence" value="ECO:0007669"/>
    <property type="project" value="TreeGrafter"/>
</dbReference>
<organism evidence="5">
    <name type="scientific">Aureococcus anophagefferens</name>
    <name type="common">Harmful bloom alga</name>
    <dbReference type="NCBI Taxonomy" id="44056"/>
    <lineage>
        <taxon>Eukaryota</taxon>
        <taxon>Sar</taxon>
        <taxon>Stramenopiles</taxon>
        <taxon>Ochrophyta</taxon>
        <taxon>Pelagophyceae</taxon>
        <taxon>Pelagomonadales</taxon>
        <taxon>Pelagomonadaceae</taxon>
        <taxon>Aureococcus</taxon>
    </lineage>
</organism>
<dbReference type="RefSeq" id="XP_009033561.1">
    <property type="nucleotide sequence ID" value="XM_009035313.1"/>
</dbReference>
<dbReference type="GO" id="GO:0005509">
    <property type="term" value="F:calcium ion binding"/>
    <property type="evidence" value="ECO:0007669"/>
    <property type="project" value="TreeGrafter"/>
</dbReference>
<dbReference type="GeneID" id="20228993"/>
<feature type="non-terminal residue" evidence="4">
    <location>
        <position position="84"/>
    </location>
</feature>
<keyword evidence="2" id="KW-0106">Calcium</keyword>
<evidence type="ECO:0000256" key="2">
    <source>
        <dbReference type="ARBA" id="ARBA00022837"/>
    </source>
</evidence>
<keyword evidence="5" id="KW-1185">Reference proteome</keyword>
<proteinExistence type="predicted"/>
<dbReference type="Gene3D" id="2.60.40.150">
    <property type="entry name" value="C2 domain"/>
    <property type="match status" value="1"/>
</dbReference>
<evidence type="ECO:0000313" key="4">
    <source>
        <dbReference type="EMBL" id="EGB11313.1"/>
    </source>
</evidence>
<sequence length="84" mass="9717">LKLTIFRASDIRVADLLSSDPYVRVECNGRTFRTRVKRQTLNPEYNETFEVDVSDPAEVLRISLWDWDRLSADDFLGDVLVQLG</sequence>
<dbReference type="Proteomes" id="UP000002729">
    <property type="component" value="Unassembled WGS sequence"/>
</dbReference>
<dbReference type="SMART" id="SM00239">
    <property type="entry name" value="C2"/>
    <property type="match status" value="1"/>
</dbReference>